<dbReference type="SUPFAM" id="SSF140591">
    <property type="entry name" value="Type III secretion system domain"/>
    <property type="match status" value="2"/>
</dbReference>
<organism evidence="3 4">
    <name type="scientific">Pandoraea nosoerga</name>
    <dbReference type="NCBI Taxonomy" id="2508296"/>
    <lineage>
        <taxon>Bacteria</taxon>
        <taxon>Pseudomonadati</taxon>
        <taxon>Pseudomonadota</taxon>
        <taxon>Betaproteobacteria</taxon>
        <taxon>Burkholderiales</taxon>
        <taxon>Burkholderiaceae</taxon>
        <taxon>Pandoraea</taxon>
    </lineage>
</organism>
<dbReference type="Pfam" id="PF07201">
    <property type="entry name" value="HrpJ"/>
    <property type="match status" value="1"/>
</dbReference>
<feature type="domain" description="Hypersensitivity response secretion-like HrpJ" evidence="2">
    <location>
        <begin position="73"/>
        <end position="233"/>
    </location>
</feature>
<feature type="region of interest" description="Disordered" evidence="1">
    <location>
        <begin position="1"/>
        <end position="48"/>
    </location>
</feature>
<keyword evidence="4" id="KW-1185">Reference proteome</keyword>
<evidence type="ECO:0000313" key="4">
    <source>
        <dbReference type="Proteomes" id="UP000367825"/>
    </source>
</evidence>
<sequence length="388" mass="41870">MVDRLPGSGALGSVGAAPRENTAPARAPDDEWEGLDGDGAPSSRASASASCVAPGGHLALIEAAIAQSEEAAVAESQENLGFALGVRFRRGGEHSVRDDKDRARALFEQQIYRLARVSGVQFETLREQMRDLPFVPDPLQLLRQAGLSAGHAALIVAAWLAQDAPDGLDAGARKRLNQTLETLTAGEDWAIEAFAALECGGAGAVSPQLLQQLRTLFRQARTTQRSLAQWFDQCRRLPERRARLRALLQALGLELGAQRADADMARLAAVIDDVRRVVLFLTLESCCAQSAHAVHAAGWRACDADKMIVEVLTLLDQPWVGVEWLVQRAAHLGIPSAGARYAYARELTWLVQSAHEGCFRDETQREAISEALDEWRSGLAEECGAVGA</sequence>
<protein>
    <submittedName>
        <fullName evidence="3">SepL/TyeA/HrpJ family type III secretion system gatekeeper</fullName>
    </submittedName>
</protein>
<dbReference type="OrthoDB" id="8938276at2"/>
<proteinExistence type="predicted"/>
<name>A0A5E4XGH3_9BURK</name>
<dbReference type="AlphaFoldDB" id="A0A5E4XGH3"/>
<dbReference type="NCBIfam" id="TIGR02511">
    <property type="entry name" value="type_III_tyeA"/>
    <property type="match status" value="1"/>
</dbReference>
<dbReference type="RefSeq" id="WP_150557081.1">
    <property type="nucleotide sequence ID" value="NZ_CABPSC010000018.1"/>
</dbReference>
<dbReference type="InterPro" id="IPR013351">
    <property type="entry name" value="T3SS_TyeA-rel"/>
</dbReference>
<dbReference type="Gene3D" id="1.20.1280.80">
    <property type="match status" value="1"/>
</dbReference>
<dbReference type="InterPro" id="IPR010812">
    <property type="entry name" value="HrpJ-like"/>
</dbReference>
<accession>A0A5E4XGH3</accession>
<evidence type="ECO:0000313" key="3">
    <source>
        <dbReference type="EMBL" id="VVE35403.1"/>
    </source>
</evidence>
<gene>
    <name evidence="3" type="ORF">PNO31109_03858</name>
</gene>
<dbReference type="GO" id="GO:0046903">
    <property type="term" value="P:secretion"/>
    <property type="evidence" value="ECO:0007669"/>
    <property type="project" value="InterPro"/>
</dbReference>
<dbReference type="EMBL" id="CABPSC010000018">
    <property type="protein sequence ID" value="VVE35403.1"/>
    <property type="molecule type" value="Genomic_DNA"/>
</dbReference>
<evidence type="ECO:0000259" key="2">
    <source>
        <dbReference type="Pfam" id="PF07201"/>
    </source>
</evidence>
<dbReference type="GO" id="GO:0019867">
    <property type="term" value="C:outer membrane"/>
    <property type="evidence" value="ECO:0007669"/>
    <property type="project" value="InterPro"/>
</dbReference>
<reference evidence="3 4" key="1">
    <citation type="submission" date="2019-08" db="EMBL/GenBank/DDBJ databases">
        <authorList>
            <person name="Peeters C."/>
        </authorList>
    </citation>
    <scope>NUCLEOTIDE SEQUENCE [LARGE SCALE GENOMIC DNA]</scope>
    <source>
        <strain evidence="3 4">LMG 31109</strain>
    </source>
</reference>
<evidence type="ECO:0000256" key="1">
    <source>
        <dbReference type="SAM" id="MobiDB-lite"/>
    </source>
</evidence>
<dbReference type="InterPro" id="IPR038347">
    <property type="entry name" value="TyeA_sf"/>
</dbReference>
<dbReference type="Proteomes" id="UP000367825">
    <property type="component" value="Unassembled WGS sequence"/>
</dbReference>